<evidence type="ECO:0000259" key="2">
    <source>
        <dbReference type="Pfam" id="PF01979"/>
    </source>
</evidence>
<dbReference type="SUPFAM" id="SSF51556">
    <property type="entry name" value="Metallo-dependent hydrolases"/>
    <property type="match status" value="1"/>
</dbReference>
<proteinExistence type="predicted"/>
<dbReference type="InterPro" id="IPR006680">
    <property type="entry name" value="Amidohydro-rel"/>
</dbReference>
<sequence length="217" mass="23987">MNQATIWVKDPLAIYAKNSKSGIVIKGQEIIELVGAGKAPLSQIDEVYDASESVVLPGLINTHHHFYQTLTRAYPEALNKELFPWLKSLYKVWAHIQPEMLAVSTELALSELLLSGCTTASDHHYLFPNQLENAIDIQVEQAQKLGMRVVLTRGSMSLGEKDGGLPPQSVVQTKESILSDSERLIRSYHNPDKGAMTQIALAPCSPFSVTTELMRDT</sequence>
<evidence type="ECO:0000256" key="1">
    <source>
        <dbReference type="ARBA" id="ARBA00022801"/>
    </source>
</evidence>
<feature type="non-terminal residue" evidence="3">
    <location>
        <position position="217"/>
    </location>
</feature>
<dbReference type="EMBL" id="UINC01187853">
    <property type="protein sequence ID" value="SVE00794.1"/>
    <property type="molecule type" value="Genomic_DNA"/>
</dbReference>
<dbReference type="SUPFAM" id="SSF51338">
    <property type="entry name" value="Composite domain of metallo-dependent hydrolases"/>
    <property type="match status" value="1"/>
</dbReference>
<accession>A0A382ZZ83</accession>
<dbReference type="PANTHER" id="PTHR43794">
    <property type="entry name" value="AMINOHYDROLASE SSNA-RELATED"/>
    <property type="match status" value="1"/>
</dbReference>
<evidence type="ECO:0000313" key="3">
    <source>
        <dbReference type="EMBL" id="SVE00794.1"/>
    </source>
</evidence>
<dbReference type="InterPro" id="IPR032466">
    <property type="entry name" value="Metal_Hydrolase"/>
</dbReference>
<dbReference type="GO" id="GO:0016810">
    <property type="term" value="F:hydrolase activity, acting on carbon-nitrogen (but not peptide) bonds"/>
    <property type="evidence" value="ECO:0007669"/>
    <property type="project" value="InterPro"/>
</dbReference>
<gene>
    <name evidence="3" type="ORF">METZ01_LOCUS453648</name>
</gene>
<keyword evidence="1" id="KW-0378">Hydrolase</keyword>
<feature type="domain" description="Amidohydrolase-related" evidence="2">
    <location>
        <begin position="54"/>
        <end position="215"/>
    </location>
</feature>
<name>A0A382ZZ83_9ZZZZ</name>
<dbReference type="Gene3D" id="2.30.40.10">
    <property type="entry name" value="Urease, subunit C, domain 1"/>
    <property type="match status" value="1"/>
</dbReference>
<protein>
    <recommendedName>
        <fullName evidence="2">Amidohydrolase-related domain-containing protein</fullName>
    </recommendedName>
</protein>
<dbReference type="InterPro" id="IPR050287">
    <property type="entry name" value="MTA/SAH_deaminase"/>
</dbReference>
<dbReference type="PANTHER" id="PTHR43794:SF11">
    <property type="entry name" value="AMIDOHYDROLASE-RELATED DOMAIN-CONTAINING PROTEIN"/>
    <property type="match status" value="1"/>
</dbReference>
<organism evidence="3">
    <name type="scientific">marine metagenome</name>
    <dbReference type="NCBI Taxonomy" id="408172"/>
    <lineage>
        <taxon>unclassified sequences</taxon>
        <taxon>metagenomes</taxon>
        <taxon>ecological metagenomes</taxon>
    </lineage>
</organism>
<dbReference type="Gene3D" id="3.20.20.140">
    <property type="entry name" value="Metal-dependent hydrolases"/>
    <property type="match status" value="1"/>
</dbReference>
<dbReference type="AlphaFoldDB" id="A0A382ZZ83"/>
<reference evidence="3" key="1">
    <citation type="submission" date="2018-05" db="EMBL/GenBank/DDBJ databases">
        <authorList>
            <person name="Lanie J.A."/>
            <person name="Ng W.-L."/>
            <person name="Kazmierczak K.M."/>
            <person name="Andrzejewski T.M."/>
            <person name="Davidsen T.M."/>
            <person name="Wayne K.J."/>
            <person name="Tettelin H."/>
            <person name="Glass J.I."/>
            <person name="Rusch D."/>
            <person name="Podicherti R."/>
            <person name="Tsui H.-C.T."/>
            <person name="Winkler M.E."/>
        </authorList>
    </citation>
    <scope>NUCLEOTIDE SEQUENCE</scope>
</reference>
<dbReference type="Pfam" id="PF01979">
    <property type="entry name" value="Amidohydro_1"/>
    <property type="match status" value="1"/>
</dbReference>
<dbReference type="InterPro" id="IPR011059">
    <property type="entry name" value="Metal-dep_hydrolase_composite"/>
</dbReference>